<keyword evidence="2" id="KW-1133">Transmembrane helix</keyword>
<dbReference type="PANTHER" id="PTHR46558">
    <property type="entry name" value="TRACRIPTIONAL REGULATORY PROTEIN-RELATED-RELATED"/>
    <property type="match status" value="1"/>
</dbReference>
<evidence type="ECO:0000256" key="1">
    <source>
        <dbReference type="ARBA" id="ARBA00023125"/>
    </source>
</evidence>
<keyword evidence="2" id="KW-0472">Membrane</keyword>
<dbReference type="SMART" id="SM00530">
    <property type="entry name" value="HTH_XRE"/>
    <property type="match status" value="1"/>
</dbReference>
<feature type="transmembrane region" description="Helical" evidence="2">
    <location>
        <begin position="146"/>
        <end position="169"/>
    </location>
</feature>
<feature type="transmembrane region" description="Helical" evidence="2">
    <location>
        <begin position="175"/>
        <end position="193"/>
    </location>
</feature>
<dbReference type="AlphaFoldDB" id="A0A9D0Z616"/>
<dbReference type="EMBL" id="DVFN01000087">
    <property type="protein sequence ID" value="HIQ69809.1"/>
    <property type="molecule type" value="Genomic_DNA"/>
</dbReference>
<evidence type="ECO:0000313" key="4">
    <source>
        <dbReference type="EMBL" id="HIQ69809.1"/>
    </source>
</evidence>
<dbReference type="InterPro" id="IPR001387">
    <property type="entry name" value="Cro/C1-type_HTH"/>
</dbReference>
<proteinExistence type="predicted"/>
<feature type="transmembrane region" description="Helical" evidence="2">
    <location>
        <begin position="381"/>
        <end position="401"/>
    </location>
</feature>
<evidence type="ECO:0000259" key="3">
    <source>
        <dbReference type="PROSITE" id="PS50943"/>
    </source>
</evidence>
<sequence length="465" mass="51292">MENKQSFGAYIQKRRKELGMTQKEFAEQLFVTDSAVSKWERGLAYPDITLLQSICAVLQISEKELLSSAEDVEGRRAAQLARQYLRLLRNYRLIQLCLYGLTALGCLIGNLAGQHTLDWFWIVVTAEAMAASLTLLPTVTPPRWRGIAVLGGFTGSLLLLLAVCCLYTGGDWFFVAMAWILFGAGLVCGPYVLRRVPLPSILSGRKASLYLAGETVLILLALGINFLYCGVGSWFFTTAAAILFGVWLVFGPVFVRQLPLQGRRGLVYVAAGTGFLLLLLLASCLESGGTWFRSAALWSVFGIALVCLPLVIGQIPWPAPLRRHKALLYLGILSVWLVVCLAADGWGLWFPLPSLPVALLCLVLPWLWLGGMRYLPIGRWFRAAACFLATGLWTYLAPWALDRILMASGSLTDHPYSLAIEANLFCWTDPALVTGNVLVLIYLSFALAALLCLGIGLWRRAKRRQ</sequence>
<feature type="transmembrane region" description="Helical" evidence="2">
    <location>
        <begin position="295"/>
        <end position="315"/>
    </location>
</feature>
<dbReference type="Gene3D" id="1.10.260.40">
    <property type="entry name" value="lambda repressor-like DNA-binding domains"/>
    <property type="match status" value="1"/>
</dbReference>
<keyword evidence="1" id="KW-0238">DNA-binding</keyword>
<reference evidence="4" key="2">
    <citation type="journal article" date="2021" name="PeerJ">
        <title>Extensive microbial diversity within the chicken gut microbiome revealed by metagenomics and culture.</title>
        <authorList>
            <person name="Gilroy R."/>
            <person name="Ravi A."/>
            <person name="Getino M."/>
            <person name="Pursley I."/>
            <person name="Horton D.L."/>
            <person name="Alikhan N.F."/>
            <person name="Baker D."/>
            <person name="Gharbi K."/>
            <person name="Hall N."/>
            <person name="Watson M."/>
            <person name="Adriaenssens E.M."/>
            <person name="Foster-Nyarko E."/>
            <person name="Jarju S."/>
            <person name="Secka A."/>
            <person name="Antonio M."/>
            <person name="Oren A."/>
            <person name="Chaudhuri R.R."/>
            <person name="La Ragione R."/>
            <person name="Hildebrand F."/>
            <person name="Pallen M.J."/>
        </authorList>
    </citation>
    <scope>NUCLEOTIDE SEQUENCE</scope>
    <source>
        <strain evidence="4">ChiSjej2B20-13462</strain>
    </source>
</reference>
<accession>A0A9D0Z616</accession>
<protein>
    <submittedName>
        <fullName evidence="4">Helix-turn-helix transcriptional regulator</fullName>
    </submittedName>
</protein>
<dbReference type="SUPFAM" id="SSF47413">
    <property type="entry name" value="lambda repressor-like DNA-binding domains"/>
    <property type="match status" value="1"/>
</dbReference>
<feature type="transmembrane region" description="Helical" evidence="2">
    <location>
        <begin position="352"/>
        <end position="369"/>
    </location>
</feature>
<dbReference type="PROSITE" id="PS50943">
    <property type="entry name" value="HTH_CROC1"/>
    <property type="match status" value="1"/>
</dbReference>
<feature type="transmembrane region" description="Helical" evidence="2">
    <location>
        <begin position="93"/>
        <end position="113"/>
    </location>
</feature>
<feature type="transmembrane region" description="Helical" evidence="2">
    <location>
        <begin position="234"/>
        <end position="254"/>
    </location>
</feature>
<feature type="transmembrane region" description="Helical" evidence="2">
    <location>
        <begin position="119"/>
        <end position="139"/>
    </location>
</feature>
<name>A0A9D0Z616_9FIRM</name>
<comment type="caution">
    <text evidence="4">The sequence shown here is derived from an EMBL/GenBank/DDBJ whole genome shotgun (WGS) entry which is preliminary data.</text>
</comment>
<feature type="transmembrane region" description="Helical" evidence="2">
    <location>
        <begin position="209"/>
        <end position="228"/>
    </location>
</feature>
<dbReference type="Pfam" id="PF01381">
    <property type="entry name" value="HTH_3"/>
    <property type="match status" value="1"/>
</dbReference>
<feature type="domain" description="HTH cro/C1-type" evidence="3">
    <location>
        <begin position="11"/>
        <end position="65"/>
    </location>
</feature>
<keyword evidence="2" id="KW-0812">Transmembrane</keyword>
<dbReference type="InterPro" id="IPR010982">
    <property type="entry name" value="Lambda_DNA-bd_dom_sf"/>
</dbReference>
<reference evidence="4" key="1">
    <citation type="submission" date="2020-10" db="EMBL/GenBank/DDBJ databases">
        <authorList>
            <person name="Gilroy R."/>
        </authorList>
    </citation>
    <scope>NUCLEOTIDE SEQUENCE</scope>
    <source>
        <strain evidence="4">ChiSjej2B20-13462</strain>
    </source>
</reference>
<dbReference type="Proteomes" id="UP000886874">
    <property type="component" value="Unassembled WGS sequence"/>
</dbReference>
<evidence type="ECO:0000313" key="5">
    <source>
        <dbReference type="Proteomes" id="UP000886874"/>
    </source>
</evidence>
<dbReference type="PANTHER" id="PTHR46558:SF4">
    <property type="entry name" value="DNA-BIDING PHAGE PROTEIN"/>
    <property type="match status" value="1"/>
</dbReference>
<feature type="transmembrane region" description="Helical" evidence="2">
    <location>
        <begin position="327"/>
        <end position="346"/>
    </location>
</feature>
<feature type="transmembrane region" description="Helical" evidence="2">
    <location>
        <begin position="437"/>
        <end position="458"/>
    </location>
</feature>
<feature type="transmembrane region" description="Helical" evidence="2">
    <location>
        <begin position="266"/>
        <end position="283"/>
    </location>
</feature>
<organism evidence="4 5">
    <name type="scientific">Candidatus Avoscillospira stercorigallinarum</name>
    <dbReference type="NCBI Taxonomy" id="2840708"/>
    <lineage>
        <taxon>Bacteria</taxon>
        <taxon>Bacillati</taxon>
        <taxon>Bacillota</taxon>
        <taxon>Clostridia</taxon>
        <taxon>Eubacteriales</taxon>
        <taxon>Oscillospiraceae</taxon>
        <taxon>Oscillospiraceae incertae sedis</taxon>
        <taxon>Candidatus Avoscillospira</taxon>
    </lineage>
</organism>
<dbReference type="GO" id="GO:0003677">
    <property type="term" value="F:DNA binding"/>
    <property type="evidence" value="ECO:0007669"/>
    <property type="project" value="UniProtKB-KW"/>
</dbReference>
<gene>
    <name evidence="4" type="ORF">IAA67_05735</name>
</gene>
<dbReference type="CDD" id="cd00093">
    <property type="entry name" value="HTH_XRE"/>
    <property type="match status" value="1"/>
</dbReference>
<evidence type="ECO:0000256" key="2">
    <source>
        <dbReference type="SAM" id="Phobius"/>
    </source>
</evidence>